<dbReference type="InterPro" id="IPR001005">
    <property type="entry name" value="SANT/Myb"/>
</dbReference>
<comment type="subcellular location">
    <subcellularLocation>
        <location evidence="1">Nucleus</location>
    </subcellularLocation>
</comment>
<dbReference type="SUPFAM" id="SSF46689">
    <property type="entry name" value="Homeodomain-like"/>
    <property type="match status" value="1"/>
</dbReference>
<dbReference type="GO" id="GO:0003677">
    <property type="term" value="F:DNA binding"/>
    <property type="evidence" value="ECO:0007669"/>
    <property type="project" value="UniProtKB-KW"/>
</dbReference>
<gene>
    <name evidence="9" type="primary">LOC101504567</name>
</gene>
<dbReference type="InterPro" id="IPR044787">
    <property type="entry name" value="HHO5-like"/>
</dbReference>
<feature type="region of interest" description="Disordered" evidence="6">
    <location>
        <begin position="336"/>
        <end position="361"/>
    </location>
</feature>
<keyword evidence="3" id="KW-0238">DNA-binding</keyword>
<accession>A0A1S2YYK6</accession>
<dbReference type="RefSeq" id="XP_004511968.1">
    <property type="nucleotide sequence ID" value="XM_004511911.3"/>
</dbReference>
<dbReference type="InterPro" id="IPR058673">
    <property type="entry name" value="HHO5-like_N"/>
</dbReference>
<dbReference type="InterPro" id="IPR006447">
    <property type="entry name" value="Myb_dom_plants"/>
</dbReference>
<dbReference type="PROSITE" id="PS51294">
    <property type="entry name" value="HTH_MYB"/>
    <property type="match status" value="1"/>
</dbReference>
<dbReference type="Proteomes" id="UP000087171">
    <property type="component" value="Chromosome Ca8"/>
</dbReference>
<dbReference type="InterPro" id="IPR017930">
    <property type="entry name" value="Myb_dom"/>
</dbReference>
<evidence type="ECO:0000256" key="3">
    <source>
        <dbReference type="ARBA" id="ARBA00023125"/>
    </source>
</evidence>
<dbReference type="Gene3D" id="1.10.10.60">
    <property type="entry name" value="Homeodomain-like"/>
    <property type="match status" value="1"/>
</dbReference>
<feature type="compositionally biased region" description="Low complexity" evidence="6">
    <location>
        <begin position="200"/>
        <end position="209"/>
    </location>
</feature>
<organism evidence="8 9">
    <name type="scientific">Cicer arietinum</name>
    <name type="common">Chickpea</name>
    <name type="synonym">Garbanzo</name>
    <dbReference type="NCBI Taxonomy" id="3827"/>
    <lineage>
        <taxon>Eukaryota</taxon>
        <taxon>Viridiplantae</taxon>
        <taxon>Streptophyta</taxon>
        <taxon>Embryophyta</taxon>
        <taxon>Tracheophyta</taxon>
        <taxon>Spermatophyta</taxon>
        <taxon>Magnoliopsida</taxon>
        <taxon>eudicotyledons</taxon>
        <taxon>Gunneridae</taxon>
        <taxon>Pentapetalae</taxon>
        <taxon>rosids</taxon>
        <taxon>fabids</taxon>
        <taxon>Fabales</taxon>
        <taxon>Fabaceae</taxon>
        <taxon>Papilionoideae</taxon>
        <taxon>50 kb inversion clade</taxon>
        <taxon>NPAAA clade</taxon>
        <taxon>Hologalegina</taxon>
        <taxon>IRL clade</taxon>
        <taxon>Cicereae</taxon>
        <taxon>Cicer</taxon>
    </lineage>
</organism>
<proteinExistence type="predicted"/>
<keyword evidence="4" id="KW-0804">Transcription</keyword>
<keyword evidence="2" id="KW-0805">Transcription regulation</keyword>
<dbReference type="GO" id="GO:0003700">
    <property type="term" value="F:DNA-binding transcription factor activity"/>
    <property type="evidence" value="ECO:0007669"/>
    <property type="project" value="InterPro"/>
</dbReference>
<dbReference type="Pfam" id="PF00249">
    <property type="entry name" value="Myb_DNA-binding"/>
    <property type="match status" value="1"/>
</dbReference>
<evidence type="ECO:0000256" key="2">
    <source>
        <dbReference type="ARBA" id="ARBA00023015"/>
    </source>
</evidence>
<keyword evidence="8" id="KW-1185">Reference proteome</keyword>
<dbReference type="eggNOG" id="ENOG502R6EG">
    <property type="taxonomic scope" value="Eukaryota"/>
</dbReference>
<dbReference type="PaxDb" id="3827-XP_004511968.1"/>
<dbReference type="KEGG" id="cam:101504567"/>
<dbReference type="FunFam" id="1.10.10.60:FF:000002">
    <property type="entry name" value="Myb family transcription factor"/>
    <property type="match status" value="1"/>
</dbReference>
<feature type="compositionally biased region" description="Basic and acidic residues" evidence="6">
    <location>
        <begin position="343"/>
        <end position="361"/>
    </location>
</feature>
<evidence type="ECO:0000259" key="7">
    <source>
        <dbReference type="PROSITE" id="PS51294"/>
    </source>
</evidence>
<protein>
    <submittedName>
        <fullName evidence="9">Transcription factor HHO5 isoform X1</fullName>
    </submittedName>
</protein>
<evidence type="ECO:0000313" key="8">
    <source>
        <dbReference type="Proteomes" id="UP000087171"/>
    </source>
</evidence>
<feature type="domain" description="HTH myb-type" evidence="7">
    <location>
        <begin position="219"/>
        <end position="279"/>
    </location>
</feature>
<evidence type="ECO:0000256" key="6">
    <source>
        <dbReference type="SAM" id="MobiDB-lite"/>
    </source>
</evidence>
<dbReference type="PANTHER" id="PTHR31003:SF22">
    <property type="entry name" value="TRANSCRIPTION FACTOR HHO5"/>
    <property type="match status" value="1"/>
</dbReference>
<name>A0A1S2YYK6_CICAR</name>
<dbReference type="InterPro" id="IPR009057">
    <property type="entry name" value="Homeodomain-like_sf"/>
</dbReference>
<keyword evidence="5" id="KW-0539">Nucleus</keyword>
<reference evidence="9" key="2">
    <citation type="submission" date="2025-08" db="UniProtKB">
        <authorList>
            <consortium name="RefSeq"/>
        </authorList>
    </citation>
    <scope>IDENTIFICATION</scope>
    <source>
        <tissue evidence="9">Etiolated seedlings</tissue>
    </source>
</reference>
<evidence type="ECO:0000256" key="5">
    <source>
        <dbReference type="ARBA" id="ARBA00023242"/>
    </source>
</evidence>
<dbReference type="NCBIfam" id="TIGR01557">
    <property type="entry name" value="myb_SHAQKYF"/>
    <property type="match status" value="1"/>
</dbReference>
<sequence length="361" mass="39894">MVVETKPHFQTIKNIMELNLDLTLSSVPKTVSFFLNGVSQTKDISHKLSMLDDLIQRFEEELKKVVAFKRELPLCILLVNDAIVRLKEEKVRLMGIKDLNYEGNENGNGKGSLTVVKENCDDNKKNWLSSFQLWNTEKKSKNEDDNDKSNGEGVFGGFNGNSCVSSKGATQVPSFSLVSTPVSEVSNGNFKSGGGGGGSSASSLLQNNQPQPPQPLQQNPRKQRRCWSSELHRRFVDALQQLGGAHAATPKQIREKMQVDGLTNDEVKSHLQKYRLHVRRFPISSIEEANKLALYMAQDQCGGDISNSKGSLSESVSPQGPLTPLLIGGSVARNSVDAEDEQSDCRNWKSEIQHEADNHSL</sequence>
<dbReference type="Pfam" id="PF26575">
    <property type="entry name" value="HHO5_N"/>
    <property type="match status" value="1"/>
</dbReference>
<evidence type="ECO:0000256" key="4">
    <source>
        <dbReference type="ARBA" id="ARBA00023163"/>
    </source>
</evidence>
<dbReference type="GeneID" id="101504567"/>
<dbReference type="GO" id="GO:0005634">
    <property type="term" value="C:nucleus"/>
    <property type="evidence" value="ECO:0007669"/>
    <property type="project" value="UniProtKB-SubCell"/>
</dbReference>
<evidence type="ECO:0000313" key="9">
    <source>
        <dbReference type="RefSeq" id="XP_004511968.1"/>
    </source>
</evidence>
<evidence type="ECO:0000256" key="1">
    <source>
        <dbReference type="ARBA" id="ARBA00004123"/>
    </source>
</evidence>
<dbReference type="PANTHER" id="PTHR31003">
    <property type="entry name" value="MYB FAMILY TRANSCRIPTION FACTOR"/>
    <property type="match status" value="1"/>
</dbReference>
<dbReference type="STRING" id="3827.A0A1S2YYK6"/>
<dbReference type="OrthoDB" id="1908613at2759"/>
<feature type="region of interest" description="Disordered" evidence="6">
    <location>
        <begin position="186"/>
        <end position="226"/>
    </location>
</feature>
<dbReference type="AlphaFoldDB" id="A0A1S2YYK6"/>
<reference evidence="8" key="1">
    <citation type="journal article" date="2013" name="Nat. Biotechnol.">
        <title>Draft genome sequence of chickpea (Cicer arietinum) provides a resource for trait improvement.</title>
        <authorList>
            <person name="Varshney R.K."/>
            <person name="Song C."/>
            <person name="Saxena R.K."/>
            <person name="Azam S."/>
            <person name="Yu S."/>
            <person name="Sharpe A.G."/>
            <person name="Cannon S."/>
            <person name="Baek J."/>
            <person name="Rosen B.D."/>
            <person name="Tar'an B."/>
            <person name="Millan T."/>
            <person name="Zhang X."/>
            <person name="Ramsay L.D."/>
            <person name="Iwata A."/>
            <person name="Wang Y."/>
            <person name="Nelson W."/>
            <person name="Farmer A.D."/>
            <person name="Gaur P.M."/>
            <person name="Soderlund C."/>
            <person name="Penmetsa R.V."/>
            <person name="Xu C."/>
            <person name="Bharti A.K."/>
            <person name="He W."/>
            <person name="Winter P."/>
            <person name="Zhao S."/>
            <person name="Hane J.K."/>
            <person name="Carrasquilla-Garcia N."/>
            <person name="Condie J.A."/>
            <person name="Upadhyaya H.D."/>
            <person name="Luo M.C."/>
            <person name="Thudi M."/>
            <person name="Gowda C.L."/>
            <person name="Singh N.P."/>
            <person name="Lichtenzveig J."/>
            <person name="Gali K.K."/>
            <person name="Rubio J."/>
            <person name="Nadarajan N."/>
            <person name="Dolezel J."/>
            <person name="Bansal K.C."/>
            <person name="Xu X."/>
            <person name="Edwards D."/>
            <person name="Zhang G."/>
            <person name="Kahl G."/>
            <person name="Gil J."/>
            <person name="Singh K.B."/>
            <person name="Datta S.K."/>
            <person name="Jackson S.A."/>
            <person name="Wang J."/>
            <person name="Cook D.R."/>
        </authorList>
    </citation>
    <scope>NUCLEOTIDE SEQUENCE [LARGE SCALE GENOMIC DNA]</scope>
    <source>
        <strain evidence="8">cv. CDC Frontier</strain>
    </source>
</reference>